<sequence length="149" mass="17369">MLRSIDFLKSDEIFLKLVKKTVGNIHRGWLPAYHFEIYDRQGNEVGGCDLRVGHNENVYYGGNIGYHIDENYRGHHYAGKACLLLFQLAKKHNMEYLIITCNPDNHASRRTCEYAGGTLEKIVQIPDDNDMRKIGETEKCIYRFHLQDY</sequence>
<keyword evidence="3" id="KW-1185">Reference proteome</keyword>
<dbReference type="Proteomes" id="UP001276854">
    <property type="component" value="Unassembled WGS sequence"/>
</dbReference>
<gene>
    <name evidence="2" type="ORF">RZO55_13760</name>
</gene>
<keyword evidence="2" id="KW-0012">Acyltransferase</keyword>
<dbReference type="Gene3D" id="3.40.630.30">
    <property type="match status" value="1"/>
</dbReference>
<dbReference type="RefSeq" id="WP_318064857.1">
    <property type="nucleotide sequence ID" value="NZ_JAWONS010000216.1"/>
</dbReference>
<evidence type="ECO:0000259" key="1">
    <source>
        <dbReference type="PROSITE" id="PS51186"/>
    </source>
</evidence>
<organism evidence="2 3">
    <name type="scientific">Clostridium boliviensis</name>
    <dbReference type="NCBI Taxonomy" id="318465"/>
    <lineage>
        <taxon>Bacteria</taxon>
        <taxon>Bacillati</taxon>
        <taxon>Bacillota</taxon>
        <taxon>Clostridia</taxon>
        <taxon>Eubacteriales</taxon>
        <taxon>Clostridiaceae</taxon>
        <taxon>Clostridium</taxon>
    </lineage>
</organism>
<dbReference type="SUPFAM" id="SSF55729">
    <property type="entry name" value="Acyl-CoA N-acyltransferases (Nat)"/>
    <property type="match status" value="1"/>
</dbReference>
<feature type="domain" description="N-acetyltransferase" evidence="1">
    <location>
        <begin position="1"/>
        <end position="136"/>
    </location>
</feature>
<dbReference type="PANTHER" id="PTHR39173:SF1">
    <property type="entry name" value="ACETYLTRANSFERASE"/>
    <property type="match status" value="1"/>
</dbReference>
<dbReference type="InterPro" id="IPR000182">
    <property type="entry name" value="GNAT_dom"/>
</dbReference>
<comment type="caution">
    <text evidence="2">The sequence shown here is derived from an EMBL/GenBank/DDBJ whole genome shotgun (WGS) entry which is preliminary data.</text>
</comment>
<keyword evidence="2" id="KW-0808">Transferase</keyword>
<proteinExistence type="predicted"/>
<evidence type="ECO:0000313" key="3">
    <source>
        <dbReference type="Proteomes" id="UP001276854"/>
    </source>
</evidence>
<evidence type="ECO:0000313" key="2">
    <source>
        <dbReference type="EMBL" id="MDW2798644.1"/>
    </source>
</evidence>
<dbReference type="GO" id="GO:0016746">
    <property type="term" value="F:acyltransferase activity"/>
    <property type="evidence" value="ECO:0007669"/>
    <property type="project" value="UniProtKB-KW"/>
</dbReference>
<protein>
    <submittedName>
        <fullName evidence="2">GNAT family N-acetyltransferase</fullName>
        <ecNumber evidence="2">2.3.1.-</ecNumber>
    </submittedName>
</protein>
<reference evidence="2 3" key="1">
    <citation type="submission" date="2023-10" db="EMBL/GenBank/DDBJ databases">
        <title>A novel Glycoside Hydrolase 43-Like Enzyme from Clostrdium boliviensis is an Endo-xylanase, and a Candidate for Xylooligosaccharides Production from Different Xylan Substrates.</title>
        <authorList>
            <person name="Alvarez M.T."/>
            <person name="Rocabado-Villegas L.R."/>
            <person name="Salas-Veizaga D.M."/>
            <person name="Linares-Pasten J.A."/>
            <person name="Gudmundsdottir E.E."/>
            <person name="Hreggvidsson G.O."/>
            <person name="Adlercreutz P."/>
            <person name="Nordberg Karlsson E."/>
        </authorList>
    </citation>
    <scope>NUCLEOTIDE SEQUENCE [LARGE SCALE GENOMIC DNA]</scope>
    <source>
        <strain evidence="2 3">E-1</strain>
    </source>
</reference>
<dbReference type="InterPro" id="IPR016181">
    <property type="entry name" value="Acyl_CoA_acyltransferase"/>
</dbReference>
<name>A0ABU4GM00_9CLOT</name>
<dbReference type="Pfam" id="PF13302">
    <property type="entry name" value="Acetyltransf_3"/>
    <property type="match status" value="1"/>
</dbReference>
<dbReference type="PANTHER" id="PTHR39173">
    <property type="entry name" value="ACETYLTRANSFERASE"/>
    <property type="match status" value="1"/>
</dbReference>
<dbReference type="EMBL" id="JAWONS010000216">
    <property type="protein sequence ID" value="MDW2798644.1"/>
    <property type="molecule type" value="Genomic_DNA"/>
</dbReference>
<accession>A0ABU4GM00</accession>
<dbReference type="PROSITE" id="PS51186">
    <property type="entry name" value="GNAT"/>
    <property type="match status" value="1"/>
</dbReference>
<dbReference type="EC" id="2.3.1.-" evidence="2"/>